<protein>
    <submittedName>
        <fullName evidence="1">Uncharacterized protein</fullName>
    </submittedName>
</protein>
<evidence type="ECO:0000313" key="1">
    <source>
        <dbReference type="EMBL" id="QHT82713.1"/>
    </source>
</evidence>
<accession>A0A6C0HS15</accession>
<sequence>MEYHKIIINSTGCSTEDEDECEYEKEKVL</sequence>
<dbReference type="AlphaFoldDB" id="A0A6C0HS15"/>
<organism evidence="1">
    <name type="scientific">viral metagenome</name>
    <dbReference type="NCBI Taxonomy" id="1070528"/>
    <lineage>
        <taxon>unclassified sequences</taxon>
        <taxon>metagenomes</taxon>
        <taxon>organismal metagenomes</taxon>
    </lineage>
</organism>
<dbReference type="EMBL" id="MN740003">
    <property type="protein sequence ID" value="QHT82713.1"/>
    <property type="molecule type" value="Genomic_DNA"/>
</dbReference>
<name>A0A6C0HS15_9ZZZZ</name>
<reference evidence="1" key="1">
    <citation type="journal article" date="2020" name="Nature">
        <title>Giant virus diversity and host interactions through global metagenomics.</title>
        <authorList>
            <person name="Schulz F."/>
            <person name="Roux S."/>
            <person name="Paez-Espino D."/>
            <person name="Jungbluth S."/>
            <person name="Walsh D.A."/>
            <person name="Denef V.J."/>
            <person name="McMahon K.D."/>
            <person name="Konstantinidis K.T."/>
            <person name="Eloe-Fadrosh E.A."/>
            <person name="Kyrpides N.C."/>
            <person name="Woyke T."/>
        </authorList>
    </citation>
    <scope>NUCLEOTIDE SEQUENCE</scope>
    <source>
        <strain evidence="1">GVMAG-M-3300023184-165</strain>
    </source>
</reference>
<proteinExistence type="predicted"/>